<evidence type="ECO:0000259" key="2">
    <source>
        <dbReference type="Pfam" id="PF02464"/>
    </source>
</evidence>
<name>H8X1X4_CANO9</name>
<dbReference type="KEGG" id="cot:CORT_0B08250"/>
<dbReference type="RefSeq" id="XP_003867966.1">
    <property type="nucleotide sequence ID" value="XM_003867918.1"/>
</dbReference>
<dbReference type="SUPFAM" id="SSF142433">
    <property type="entry name" value="CinA-like"/>
    <property type="match status" value="1"/>
</dbReference>
<feature type="domain" description="CinA C-terminal" evidence="2">
    <location>
        <begin position="44"/>
        <end position="146"/>
    </location>
</feature>
<accession>H8X1X4</accession>
<dbReference type="InterPro" id="IPR008136">
    <property type="entry name" value="CinA_C"/>
</dbReference>
<dbReference type="AlphaFoldDB" id="H8X1X4"/>
<dbReference type="Proteomes" id="UP000005018">
    <property type="component" value="Chromosome 2"/>
</dbReference>
<feature type="region of interest" description="Disordered" evidence="1">
    <location>
        <begin position="147"/>
        <end position="172"/>
    </location>
</feature>
<feature type="compositionally biased region" description="Basic and acidic residues" evidence="1">
    <location>
        <begin position="153"/>
        <end position="169"/>
    </location>
</feature>
<dbReference type="EMBL" id="HE681720">
    <property type="protein sequence ID" value="CCG22530.1"/>
    <property type="molecule type" value="Genomic_DNA"/>
</dbReference>
<dbReference type="eggNOG" id="ENOG502S20M">
    <property type="taxonomic scope" value="Eukaryota"/>
</dbReference>
<sequence length="225" mass="24837">MFYPHTLPNFQVTRYIQLRIHEPATSCSIQFIIQMTFPPPEITDIVSEIASILRSKNQTLAISEAACGGLISAYIVSVPGASDFYIGGKLLYSLKQRLKLSGWSDEEISNYMGPSEQVALKLARTARYELGSTYVLSETGFAGPSTDLHLSNKRKEGTSSTDDAKKSNSDDYSTVAPNVGTVFLGFTGPTGDFSTEKEFGNQDRSKNMTDFAKFALEFLLEQLRK</sequence>
<evidence type="ECO:0000313" key="3">
    <source>
        <dbReference type="EMBL" id="CCG22530.1"/>
    </source>
</evidence>
<gene>
    <name evidence="3" type="ORF">CORT_0B08250</name>
</gene>
<proteinExistence type="predicted"/>
<dbReference type="OrthoDB" id="2350783at2759"/>
<evidence type="ECO:0000256" key="1">
    <source>
        <dbReference type="SAM" id="MobiDB-lite"/>
    </source>
</evidence>
<evidence type="ECO:0000313" key="4">
    <source>
        <dbReference type="Proteomes" id="UP000005018"/>
    </source>
</evidence>
<dbReference type="HOGENOM" id="CLU_030805_2_1_1"/>
<keyword evidence="4" id="KW-1185">Reference proteome</keyword>
<dbReference type="GeneID" id="14539034"/>
<dbReference type="Gene3D" id="3.90.950.20">
    <property type="entry name" value="CinA-like"/>
    <property type="match status" value="1"/>
</dbReference>
<dbReference type="InterPro" id="IPR036653">
    <property type="entry name" value="CinA-like_C"/>
</dbReference>
<dbReference type="Pfam" id="PF02464">
    <property type="entry name" value="CinA"/>
    <property type="match status" value="1"/>
</dbReference>
<organism evidence="3 4">
    <name type="scientific">Candida orthopsilosis (strain 90-125)</name>
    <name type="common">Yeast</name>
    <dbReference type="NCBI Taxonomy" id="1136231"/>
    <lineage>
        <taxon>Eukaryota</taxon>
        <taxon>Fungi</taxon>
        <taxon>Dikarya</taxon>
        <taxon>Ascomycota</taxon>
        <taxon>Saccharomycotina</taxon>
        <taxon>Pichiomycetes</taxon>
        <taxon>Debaryomycetaceae</taxon>
        <taxon>Candida/Lodderomyces clade</taxon>
        <taxon>Candida</taxon>
    </lineage>
</organism>
<reference evidence="3 4" key="1">
    <citation type="journal article" date="2012" name="PLoS ONE">
        <title>Sequence and analysis of the genome of the pathogenic yeast Candida orthopsilosis.</title>
        <authorList>
            <person name="Riccombeni A."/>
            <person name="Vidanes G."/>
            <person name="Proux-Wera E."/>
            <person name="Wolfe K.H."/>
            <person name="Butler G."/>
        </authorList>
    </citation>
    <scope>NUCLEOTIDE SEQUENCE [LARGE SCALE GENOMIC DNA]</scope>
    <source>
        <strain evidence="3 4">Co 90-125</strain>
    </source>
</reference>
<protein>
    <recommendedName>
        <fullName evidence="2">CinA C-terminal domain-containing protein</fullName>
    </recommendedName>
</protein>